<keyword evidence="2" id="KW-1185">Reference proteome</keyword>
<evidence type="ECO:0000313" key="2">
    <source>
        <dbReference type="Proteomes" id="UP001151760"/>
    </source>
</evidence>
<reference evidence="1" key="2">
    <citation type="submission" date="2022-01" db="EMBL/GenBank/DDBJ databases">
        <authorList>
            <person name="Yamashiro T."/>
            <person name="Shiraishi A."/>
            <person name="Satake H."/>
            <person name="Nakayama K."/>
        </authorList>
    </citation>
    <scope>NUCLEOTIDE SEQUENCE</scope>
</reference>
<accession>A0ABQ5IMQ3</accession>
<protein>
    <submittedName>
        <fullName evidence="1">Uncharacterized protein</fullName>
    </submittedName>
</protein>
<proteinExistence type="predicted"/>
<evidence type="ECO:0000313" key="1">
    <source>
        <dbReference type="EMBL" id="GJU01485.1"/>
    </source>
</evidence>
<comment type="caution">
    <text evidence="1">The sequence shown here is derived from an EMBL/GenBank/DDBJ whole genome shotgun (WGS) entry which is preliminary data.</text>
</comment>
<sequence length="213" mass="23776">MDSEATDASTQQNLEQIDEEFTTTAYPNVQENLKLPTKDQVIIEEPASSTRTLSSLQNLDKELSFTNQLFIEKPQEKEPEKTNTKSEFQSMVTVPIHQDGSSVPPMTTLVIELTVSCPVSTTIHGPLPTSTTIVTTTTTTTSLPPPPPKPQQITTDLILVHHIGELEQHMAELVQCNLALEERFDKYGWNGYLTKRRKAKQKATKPDTGWKSV</sequence>
<reference evidence="1" key="1">
    <citation type="journal article" date="2022" name="Int. J. Mol. Sci.">
        <title>Draft Genome of Tanacetum Coccineum: Genomic Comparison of Closely Related Tanacetum-Family Plants.</title>
        <authorList>
            <person name="Yamashiro T."/>
            <person name="Shiraishi A."/>
            <person name="Nakayama K."/>
            <person name="Satake H."/>
        </authorList>
    </citation>
    <scope>NUCLEOTIDE SEQUENCE</scope>
</reference>
<organism evidence="1 2">
    <name type="scientific">Tanacetum coccineum</name>
    <dbReference type="NCBI Taxonomy" id="301880"/>
    <lineage>
        <taxon>Eukaryota</taxon>
        <taxon>Viridiplantae</taxon>
        <taxon>Streptophyta</taxon>
        <taxon>Embryophyta</taxon>
        <taxon>Tracheophyta</taxon>
        <taxon>Spermatophyta</taxon>
        <taxon>Magnoliopsida</taxon>
        <taxon>eudicotyledons</taxon>
        <taxon>Gunneridae</taxon>
        <taxon>Pentapetalae</taxon>
        <taxon>asterids</taxon>
        <taxon>campanulids</taxon>
        <taxon>Asterales</taxon>
        <taxon>Asteraceae</taxon>
        <taxon>Asteroideae</taxon>
        <taxon>Anthemideae</taxon>
        <taxon>Anthemidinae</taxon>
        <taxon>Tanacetum</taxon>
    </lineage>
</organism>
<dbReference type="EMBL" id="BQNB010020968">
    <property type="protein sequence ID" value="GJU01485.1"/>
    <property type="molecule type" value="Genomic_DNA"/>
</dbReference>
<dbReference type="Proteomes" id="UP001151760">
    <property type="component" value="Unassembled WGS sequence"/>
</dbReference>
<gene>
    <name evidence="1" type="ORF">Tco_1111823</name>
</gene>
<name>A0ABQ5IMQ3_9ASTR</name>